<accession>A0A1E3P0Y3</accession>
<dbReference type="GO" id="GO:0006357">
    <property type="term" value="P:regulation of transcription by RNA polymerase II"/>
    <property type="evidence" value="ECO:0007669"/>
    <property type="project" value="InterPro"/>
</dbReference>
<evidence type="ECO:0000313" key="10">
    <source>
        <dbReference type="Proteomes" id="UP000094112"/>
    </source>
</evidence>
<reference evidence="9 10" key="1">
    <citation type="journal article" date="2016" name="Proc. Natl. Acad. Sci. U.S.A.">
        <title>Comparative genomics of biotechnologically important yeasts.</title>
        <authorList>
            <person name="Riley R."/>
            <person name="Haridas S."/>
            <person name="Wolfe K.H."/>
            <person name="Lopes M.R."/>
            <person name="Hittinger C.T."/>
            <person name="Goeker M."/>
            <person name="Salamov A.A."/>
            <person name="Wisecaver J.H."/>
            <person name="Long T.M."/>
            <person name="Calvey C.H."/>
            <person name="Aerts A.L."/>
            <person name="Barry K.W."/>
            <person name="Choi C."/>
            <person name="Clum A."/>
            <person name="Coughlan A.Y."/>
            <person name="Deshpande S."/>
            <person name="Douglass A.P."/>
            <person name="Hanson S.J."/>
            <person name="Klenk H.-P."/>
            <person name="LaButti K.M."/>
            <person name="Lapidus A."/>
            <person name="Lindquist E.A."/>
            <person name="Lipzen A.M."/>
            <person name="Meier-Kolthoff J.P."/>
            <person name="Ohm R.A."/>
            <person name="Otillar R.P."/>
            <person name="Pangilinan J.L."/>
            <person name="Peng Y."/>
            <person name="Rokas A."/>
            <person name="Rosa C.A."/>
            <person name="Scheuner C."/>
            <person name="Sibirny A.A."/>
            <person name="Slot J.C."/>
            <person name="Stielow J.B."/>
            <person name="Sun H."/>
            <person name="Kurtzman C.P."/>
            <person name="Blackwell M."/>
            <person name="Grigoriev I.V."/>
            <person name="Jeffries T.W."/>
        </authorList>
    </citation>
    <scope>NUCLEOTIDE SEQUENCE [LARGE SCALE GENOMIC DNA]</scope>
    <source>
        <strain evidence="10">ATCC 58044 / CBS 1984 / NCYC 433 / NRRL Y-366-8</strain>
    </source>
</reference>
<proteinExistence type="inferred from homology"/>
<dbReference type="PANTHER" id="PTHR46567">
    <property type="entry name" value="MEDIATOR OF RNA POLYMERASE II TRANSCRIPTION SUBUNIT 12"/>
    <property type="match status" value="1"/>
</dbReference>
<evidence type="ECO:0000313" key="9">
    <source>
        <dbReference type="EMBL" id="ODQ58582.1"/>
    </source>
</evidence>
<dbReference type="RefSeq" id="XP_019037789.1">
    <property type="nucleotide sequence ID" value="XM_019182057.1"/>
</dbReference>
<evidence type="ECO:0000256" key="6">
    <source>
        <dbReference type="ARBA" id="ARBA00023242"/>
    </source>
</evidence>
<comment type="similarity">
    <text evidence="2">Belongs to the Mediator complex subunit 12 family.</text>
</comment>
<evidence type="ECO:0000256" key="1">
    <source>
        <dbReference type="ARBA" id="ARBA00004123"/>
    </source>
</evidence>
<dbReference type="GeneID" id="30199303"/>
<dbReference type="SMART" id="SM01281">
    <property type="entry name" value="Med12"/>
    <property type="match status" value="1"/>
</dbReference>
<feature type="non-terminal residue" evidence="9">
    <location>
        <position position="302"/>
    </location>
</feature>
<evidence type="ECO:0000256" key="3">
    <source>
        <dbReference type="ARBA" id="ARBA00019622"/>
    </source>
</evidence>
<dbReference type="STRING" id="683960.A0A1E3P0Y3"/>
<dbReference type="PANTHER" id="PTHR46567:SF1">
    <property type="entry name" value="MEDIATOR OF RNA POLYMERASE II TRANSCRIPTION SUBUNIT 12"/>
    <property type="match status" value="1"/>
</dbReference>
<keyword evidence="6" id="KW-0539">Nucleus</keyword>
<evidence type="ECO:0000256" key="7">
    <source>
        <dbReference type="ARBA" id="ARBA00032010"/>
    </source>
</evidence>
<dbReference type="GO" id="GO:0016592">
    <property type="term" value="C:mediator complex"/>
    <property type="evidence" value="ECO:0007669"/>
    <property type="project" value="InterPro"/>
</dbReference>
<dbReference type="InterPro" id="IPR019035">
    <property type="entry name" value="Mediator_Med12"/>
</dbReference>
<dbReference type="Proteomes" id="UP000094112">
    <property type="component" value="Unassembled WGS sequence"/>
</dbReference>
<protein>
    <recommendedName>
        <fullName evidence="3">Mediator of RNA polymerase II transcription subunit 12</fullName>
    </recommendedName>
    <alternativeName>
        <fullName evidence="7">Mediator complex subunit 12</fullName>
    </alternativeName>
</protein>
<evidence type="ECO:0000256" key="2">
    <source>
        <dbReference type="ARBA" id="ARBA00010289"/>
    </source>
</evidence>
<feature type="domain" description="Mediator complex subunit Med12" evidence="8">
    <location>
        <begin position="107"/>
        <end position="170"/>
    </location>
</feature>
<name>A0A1E3P0Y3_WICAA</name>
<comment type="subcellular location">
    <subcellularLocation>
        <location evidence="1">Nucleus</location>
    </subcellularLocation>
</comment>
<organism evidence="9 10">
    <name type="scientific">Wickerhamomyces anomalus (strain ATCC 58044 / CBS 1984 / NCYC 433 / NRRL Y-366-8)</name>
    <name type="common">Yeast</name>
    <name type="synonym">Hansenula anomala</name>
    <dbReference type="NCBI Taxonomy" id="683960"/>
    <lineage>
        <taxon>Eukaryota</taxon>
        <taxon>Fungi</taxon>
        <taxon>Dikarya</taxon>
        <taxon>Ascomycota</taxon>
        <taxon>Saccharomycotina</taxon>
        <taxon>Saccharomycetes</taxon>
        <taxon>Phaffomycetales</taxon>
        <taxon>Wickerhamomycetaceae</taxon>
        <taxon>Wickerhamomyces</taxon>
    </lineage>
</organism>
<keyword evidence="4" id="KW-0805">Transcription regulation</keyword>
<gene>
    <name evidence="9" type="ORF">WICANDRAFT_33311</name>
</gene>
<keyword evidence="5" id="KW-0804">Transcription</keyword>
<evidence type="ECO:0000256" key="4">
    <source>
        <dbReference type="ARBA" id="ARBA00023015"/>
    </source>
</evidence>
<dbReference type="OrthoDB" id="20828at2759"/>
<dbReference type="GO" id="GO:0003712">
    <property type="term" value="F:transcription coregulator activity"/>
    <property type="evidence" value="ECO:0007669"/>
    <property type="project" value="InterPro"/>
</dbReference>
<dbReference type="EMBL" id="KV454211">
    <property type="protein sequence ID" value="ODQ58582.1"/>
    <property type="molecule type" value="Genomic_DNA"/>
</dbReference>
<dbReference type="Pfam" id="PF09497">
    <property type="entry name" value="Med12"/>
    <property type="match status" value="1"/>
</dbReference>
<evidence type="ECO:0000259" key="8">
    <source>
        <dbReference type="SMART" id="SM01281"/>
    </source>
</evidence>
<sequence length="302" mass="35313">MEPQGVYPLDSIPATSSSNEFITHSAGTGHKYPDFQPWIHNPREDILAVNHLQKGYYEPPHVANELLSARNIMHQLLRSNNSLDELSSNLLKAIDVRSNNNKIGTSTYKPPPRVTLTDQKRESWLKDLASSDVPLRKLARTIPHGVRNKSLLDQCVLKNIPINRAIWFVRCVGTNELRGLKRKGGANIEFNWIQEWTLQVVEYIEKLSIEYLKYESHYNQESMKIWKSKLTYILRFTGNLYIENLIDKESFKNWINRFFKNCKNFELPLALTFIKIFWSDILQTDYLIKELTETSLLRYQQI</sequence>
<evidence type="ECO:0000256" key="5">
    <source>
        <dbReference type="ARBA" id="ARBA00023163"/>
    </source>
</evidence>
<keyword evidence="10" id="KW-1185">Reference proteome</keyword>
<dbReference type="AlphaFoldDB" id="A0A1E3P0Y3"/>